<comment type="caution">
    <text evidence="2">The sequence shown here is derived from an EMBL/GenBank/DDBJ whole genome shotgun (WGS) entry which is preliminary data.</text>
</comment>
<evidence type="ECO:0000256" key="1">
    <source>
        <dbReference type="SAM" id="MobiDB-lite"/>
    </source>
</evidence>
<protein>
    <submittedName>
        <fullName evidence="2">Uncharacterized protein</fullName>
    </submittedName>
</protein>
<evidence type="ECO:0000313" key="3">
    <source>
        <dbReference type="Proteomes" id="UP001151760"/>
    </source>
</evidence>
<reference evidence="2" key="1">
    <citation type="journal article" date="2022" name="Int. J. Mol. Sci.">
        <title>Draft Genome of Tanacetum Coccineum: Genomic Comparison of Closely Related Tanacetum-Family Plants.</title>
        <authorList>
            <person name="Yamashiro T."/>
            <person name="Shiraishi A."/>
            <person name="Nakayama K."/>
            <person name="Satake H."/>
        </authorList>
    </citation>
    <scope>NUCLEOTIDE SEQUENCE</scope>
</reference>
<evidence type="ECO:0000313" key="2">
    <source>
        <dbReference type="EMBL" id="GJT04705.1"/>
    </source>
</evidence>
<feature type="region of interest" description="Disordered" evidence="1">
    <location>
        <begin position="1"/>
        <end position="29"/>
    </location>
</feature>
<dbReference type="Proteomes" id="UP001151760">
    <property type="component" value="Unassembled WGS sequence"/>
</dbReference>
<keyword evidence="3" id="KW-1185">Reference proteome</keyword>
<name>A0ABQ5APW4_9ASTR</name>
<dbReference type="EMBL" id="BQNB010012529">
    <property type="protein sequence ID" value="GJT04705.1"/>
    <property type="molecule type" value="Genomic_DNA"/>
</dbReference>
<proteinExistence type="predicted"/>
<accession>A0ABQ5APW4</accession>
<gene>
    <name evidence="2" type="ORF">Tco_0839167</name>
</gene>
<sequence>MGLGEDNLAELFSPDLRPRPFGKPRHAKKAESVDTCRSHVRGEEKELGFLDCRELEFLMIGPESLPPQKAAYI</sequence>
<organism evidence="2 3">
    <name type="scientific">Tanacetum coccineum</name>
    <dbReference type="NCBI Taxonomy" id="301880"/>
    <lineage>
        <taxon>Eukaryota</taxon>
        <taxon>Viridiplantae</taxon>
        <taxon>Streptophyta</taxon>
        <taxon>Embryophyta</taxon>
        <taxon>Tracheophyta</taxon>
        <taxon>Spermatophyta</taxon>
        <taxon>Magnoliopsida</taxon>
        <taxon>eudicotyledons</taxon>
        <taxon>Gunneridae</taxon>
        <taxon>Pentapetalae</taxon>
        <taxon>asterids</taxon>
        <taxon>campanulids</taxon>
        <taxon>Asterales</taxon>
        <taxon>Asteraceae</taxon>
        <taxon>Asteroideae</taxon>
        <taxon>Anthemideae</taxon>
        <taxon>Anthemidinae</taxon>
        <taxon>Tanacetum</taxon>
    </lineage>
</organism>
<reference evidence="2" key="2">
    <citation type="submission" date="2022-01" db="EMBL/GenBank/DDBJ databases">
        <authorList>
            <person name="Yamashiro T."/>
            <person name="Shiraishi A."/>
            <person name="Satake H."/>
            <person name="Nakayama K."/>
        </authorList>
    </citation>
    <scope>NUCLEOTIDE SEQUENCE</scope>
</reference>